<dbReference type="GO" id="GO:0016020">
    <property type="term" value="C:membrane"/>
    <property type="evidence" value="ECO:0007669"/>
    <property type="project" value="InterPro"/>
</dbReference>
<sequence length="133" mass="14350">METVNLRSSTSWAKIIGTLESISGAFVVAFSKGPPITRMKPMSTPSYGPFRASESNWVIGVLLLTAEHIMIPLWFIIQADIIEYPSELVGIVGSVSTNAASAWVIHLKGPVYVAMFQTLAIGTVLVAHICFIA</sequence>
<comment type="caution">
    <text evidence="5">The sequence shown here is derived from an EMBL/GenBank/DDBJ whole genome shotgun (WGS) entry which is preliminary data.</text>
</comment>
<keyword evidence="6" id="KW-1185">Reference proteome</keyword>
<proteinExistence type="predicted"/>
<dbReference type="PANTHER" id="PTHR31218">
    <property type="entry name" value="WAT1-RELATED PROTEIN"/>
    <property type="match status" value="1"/>
</dbReference>
<reference evidence="5 6" key="1">
    <citation type="submission" date="2023-12" db="EMBL/GenBank/DDBJ databases">
        <title>A high-quality genome assembly for Dillenia turbinata (Dilleniales).</title>
        <authorList>
            <person name="Chanderbali A."/>
        </authorList>
    </citation>
    <scope>NUCLEOTIDE SEQUENCE [LARGE SCALE GENOMIC DNA]</scope>
    <source>
        <strain evidence="5">LSX21</strain>
        <tissue evidence="5">Leaf</tissue>
    </source>
</reference>
<evidence type="ECO:0000256" key="2">
    <source>
        <dbReference type="ARBA" id="ARBA00022989"/>
    </source>
</evidence>
<evidence type="ECO:0000313" key="5">
    <source>
        <dbReference type="EMBL" id="KAK6913118.1"/>
    </source>
</evidence>
<keyword evidence="3 4" id="KW-0472">Membrane</keyword>
<keyword evidence="1 4" id="KW-0812">Transmembrane</keyword>
<evidence type="ECO:0000256" key="3">
    <source>
        <dbReference type="ARBA" id="ARBA00023136"/>
    </source>
</evidence>
<evidence type="ECO:0000256" key="1">
    <source>
        <dbReference type="ARBA" id="ARBA00022692"/>
    </source>
</evidence>
<keyword evidence="2 4" id="KW-1133">Transmembrane helix</keyword>
<dbReference type="Proteomes" id="UP001370490">
    <property type="component" value="Unassembled WGS sequence"/>
</dbReference>
<organism evidence="5 6">
    <name type="scientific">Dillenia turbinata</name>
    <dbReference type="NCBI Taxonomy" id="194707"/>
    <lineage>
        <taxon>Eukaryota</taxon>
        <taxon>Viridiplantae</taxon>
        <taxon>Streptophyta</taxon>
        <taxon>Embryophyta</taxon>
        <taxon>Tracheophyta</taxon>
        <taxon>Spermatophyta</taxon>
        <taxon>Magnoliopsida</taxon>
        <taxon>eudicotyledons</taxon>
        <taxon>Gunneridae</taxon>
        <taxon>Pentapetalae</taxon>
        <taxon>Dilleniales</taxon>
        <taxon>Dilleniaceae</taxon>
        <taxon>Dillenia</taxon>
    </lineage>
</organism>
<dbReference type="EMBL" id="JBAMMX010000027">
    <property type="protein sequence ID" value="KAK6913118.1"/>
    <property type="molecule type" value="Genomic_DNA"/>
</dbReference>
<name>A0AAN8UA01_9MAGN</name>
<accession>A0AAN8UA01</accession>
<feature type="transmembrane region" description="Helical" evidence="4">
    <location>
        <begin position="57"/>
        <end position="76"/>
    </location>
</feature>
<evidence type="ECO:0000313" key="6">
    <source>
        <dbReference type="Proteomes" id="UP001370490"/>
    </source>
</evidence>
<dbReference type="AlphaFoldDB" id="A0AAN8UA01"/>
<gene>
    <name evidence="5" type="ORF">RJ641_022719</name>
</gene>
<feature type="transmembrane region" description="Helical" evidence="4">
    <location>
        <begin position="12"/>
        <end position="31"/>
    </location>
</feature>
<protein>
    <submittedName>
        <fullName evidence="5">Uncharacterized protein</fullName>
    </submittedName>
</protein>
<feature type="transmembrane region" description="Helical" evidence="4">
    <location>
        <begin position="111"/>
        <end position="132"/>
    </location>
</feature>
<dbReference type="GO" id="GO:0022857">
    <property type="term" value="F:transmembrane transporter activity"/>
    <property type="evidence" value="ECO:0007669"/>
    <property type="project" value="InterPro"/>
</dbReference>
<dbReference type="InterPro" id="IPR030184">
    <property type="entry name" value="WAT1-related"/>
</dbReference>
<feature type="non-terminal residue" evidence="5">
    <location>
        <position position="133"/>
    </location>
</feature>
<evidence type="ECO:0000256" key="4">
    <source>
        <dbReference type="SAM" id="Phobius"/>
    </source>
</evidence>